<proteinExistence type="predicted"/>
<evidence type="ECO:0000256" key="9">
    <source>
        <dbReference type="ARBA" id="ARBA00023136"/>
    </source>
</evidence>
<keyword evidence="6 11" id="KW-0732">Signal</keyword>
<evidence type="ECO:0000313" key="12">
    <source>
        <dbReference type="Proteomes" id="UP000515156"/>
    </source>
</evidence>
<dbReference type="AlphaFoldDB" id="A0A6P7YSI9"/>
<keyword evidence="8 10" id="KW-1133">Transmembrane helix</keyword>
<dbReference type="GO" id="GO:0015031">
    <property type="term" value="P:protein transport"/>
    <property type="evidence" value="ECO:0007669"/>
    <property type="project" value="UniProtKB-KW"/>
</dbReference>
<dbReference type="GO" id="GO:0030139">
    <property type="term" value="C:endocytic vesicle"/>
    <property type="evidence" value="ECO:0007669"/>
    <property type="project" value="TreeGrafter"/>
</dbReference>
<keyword evidence="12" id="KW-1185">Reference proteome</keyword>
<sequence>MNPTVYLLFLLLIKTFCNQSVFYGYIIFLADVAGAVYKQWIPNTNFENASNWDKNRVPCPGDTIIFENSKKLSVFVQSTHRTAGMYIPWDGEFILASGAGFAAYSTHSSSDPGCEIGSTTTFRDADSYQWLDPELWHAASSTDDLESGNYLFSVHEERVPCQYDDVIFPAGNSFRVNIQPSDQMIELKSISVMGQKFTRDADFARYMQSNTAKLQFHGQGSPKVTNTKCNDKTGCTCGNSGEHENICSALLQHSENVCPGVVCMHPLRPVGHCCDICGAIVSLQYSSDFEIEKYRNRLIFTFLSLAKYTGVQIAISKVYKPQSTLRIILQESVPEIQVVIIDNKTGSETGASAEQLASEIMTDVTNHGQSFGIVRGTMQIATGSNSSQSSGRKTVIDVTASVFGVLCLLLVGTIIFLLKTRTTSFPRFWKRNCDLEPFGTTFDKGFDNPMFDTPEYTPADVPGLYSGEDALKGGIVKESGIYFINPLYDEDECNG</sequence>
<dbReference type="RefSeq" id="XP_030070162.1">
    <property type="nucleotide sequence ID" value="XM_030214302.1"/>
</dbReference>
<evidence type="ECO:0000256" key="11">
    <source>
        <dbReference type="SAM" id="SignalP"/>
    </source>
</evidence>
<dbReference type="OrthoDB" id="10067964at2759"/>
<keyword evidence="5 10" id="KW-0812">Transmembrane</keyword>
<organism evidence="12 13">
    <name type="scientific">Microcaecilia unicolor</name>
    <dbReference type="NCBI Taxonomy" id="1415580"/>
    <lineage>
        <taxon>Eukaryota</taxon>
        <taxon>Metazoa</taxon>
        <taxon>Chordata</taxon>
        <taxon>Craniata</taxon>
        <taxon>Vertebrata</taxon>
        <taxon>Euteleostomi</taxon>
        <taxon>Amphibia</taxon>
        <taxon>Gymnophiona</taxon>
        <taxon>Siphonopidae</taxon>
        <taxon>Microcaecilia</taxon>
    </lineage>
</organism>
<evidence type="ECO:0000256" key="5">
    <source>
        <dbReference type="ARBA" id="ARBA00022692"/>
    </source>
</evidence>
<dbReference type="PANTHER" id="PTHR14995">
    <property type="entry name" value="AMNIONLESS"/>
    <property type="match status" value="1"/>
</dbReference>
<evidence type="ECO:0000256" key="6">
    <source>
        <dbReference type="ARBA" id="ARBA00022729"/>
    </source>
</evidence>
<evidence type="ECO:0000256" key="8">
    <source>
        <dbReference type="ARBA" id="ARBA00022989"/>
    </source>
</evidence>
<feature type="chain" id="PRO_5043056019" description="Protein amnionless" evidence="11">
    <location>
        <begin position="20"/>
        <end position="495"/>
    </location>
</feature>
<dbReference type="GeneID" id="115477435"/>
<gene>
    <name evidence="13" type="primary">AMN</name>
</gene>
<dbReference type="Pfam" id="PF14828">
    <property type="entry name" value="Amnionless"/>
    <property type="match status" value="1"/>
</dbReference>
<reference evidence="13" key="1">
    <citation type="submission" date="2025-08" db="UniProtKB">
        <authorList>
            <consortium name="RefSeq"/>
        </authorList>
    </citation>
    <scope>IDENTIFICATION</scope>
</reference>
<keyword evidence="4" id="KW-1003">Cell membrane</keyword>
<dbReference type="CTD" id="81693"/>
<evidence type="ECO:0000313" key="13">
    <source>
        <dbReference type="RefSeq" id="XP_030070162.1"/>
    </source>
</evidence>
<dbReference type="GO" id="GO:0006898">
    <property type="term" value="P:receptor-mediated endocytosis"/>
    <property type="evidence" value="ECO:0007669"/>
    <property type="project" value="TreeGrafter"/>
</dbReference>
<accession>A0A6P7YSI9</accession>
<keyword evidence="3" id="KW-0813">Transport</keyword>
<evidence type="ECO:0000256" key="4">
    <source>
        <dbReference type="ARBA" id="ARBA00022475"/>
    </source>
</evidence>
<name>A0A6P7YSI9_9AMPH</name>
<feature type="transmembrane region" description="Helical" evidence="10">
    <location>
        <begin position="398"/>
        <end position="418"/>
    </location>
</feature>
<dbReference type="KEGG" id="muo:115477435"/>
<dbReference type="PANTHER" id="PTHR14995:SF2">
    <property type="entry name" value="PROTEIN AMNIONLESS"/>
    <property type="match status" value="1"/>
</dbReference>
<dbReference type="InterPro" id="IPR026112">
    <property type="entry name" value="AMN"/>
</dbReference>
<evidence type="ECO:0000256" key="10">
    <source>
        <dbReference type="SAM" id="Phobius"/>
    </source>
</evidence>
<dbReference type="GO" id="GO:0016324">
    <property type="term" value="C:apical plasma membrane"/>
    <property type="evidence" value="ECO:0007669"/>
    <property type="project" value="TreeGrafter"/>
</dbReference>
<keyword evidence="7" id="KW-0653">Protein transport</keyword>
<evidence type="ECO:0000256" key="1">
    <source>
        <dbReference type="ARBA" id="ARBA00004251"/>
    </source>
</evidence>
<evidence type="ECO:0000256" key="3">
    <source>
        <dbReference type="ARBA" id="ARBA00022448"/>
    </source>
</evidence>
<keyword evidence="9 10" id="KW-0472">Membrane</keyword>
<evidence type="ECO:0000256" key="2">
    <source>
        <dbReference type="ARBA" id="ARBA00021200"/>
    </source>
</evidence>
<dbReference type="FunCoup" id="A0A6P7YSI9">
    <property type="interactions" value="24"/>
</dbReference>
<feature type="signal peptide" evidence="11">
    <location>
        <begin position="1"/>
        <end position="19"/>
    </location>
</feature>
<dbReference type="Proteomes" id="UP000515156">
    <property type="component" value="Chromosome 9"/>
</dbReference>
<dbReference type="InParanoid" id="A0A6P7YSI9"/>
<protein>
    <recommendedName>
        <fullName evidence="2">Protein amnionless</fullName>
    </recommendedName>
</protein>
<comment type="subcellular location">
    <subcellularLocation>
        <location evidence="1">Cell membrane</location>
        <topology evidence="1">Single-pass type I membrane protein</topology>
    </subcellularLocation>
</comment>
<evidence type="ECO:0000256" key="7">
    <source>
        <dbReference type="ARBA" id="ARBA00022927"/>
    </source>
</evidence>